<evidence type="ECO:0000313" key="3">
    <source>
        <dbReference type="EMBL" id="SMC44838.1"/>
    </source>
</evidence>
<dbReference type="SUPFAM" id="SSF51735">
    <property type="entry name" value="NAD(P)-binding Rossmann-fold domains"/>
    <property type="match status" value="1"/>
</dbReference>
<evidence type="ECO:0000259" key="1">
    <source>
        <dbReference type="PROSITE" id="PS51201"/>
    </source>
</evidence>
<dbReference type="GO" id="GO:0006813">
    <property type="term" value="P:potassium ion transport"/>
    <property type="evidence" value="ECO:0007669"/>
    <property type="project" value="InterPro"/>
</dbReference>
<dbReference type="Pfam" id="PF02254">
    <property type="entry name" value="TrkA_N"/>
    <property type="match status" value="1"/>
</dbReference>
<dbReference type="Gene3D" id="3.40.50.720">
    <property type="entry name" value="NAD(P)-binding Rossmann-like Domain"/>
    <property type="match status" value="1"/>
</dbReference>
<keyword evidence="4" id="KW-1185">Reference proteome</keyword>
<accession>A0A1W1ZA50</accession>
<dbReference type="SUPFAM" id="SSF116726">
    <property type="entry name" value="TrkA C-terminal domain-like"/>
    <property type="match status" value="1"/>
</dbReference>
<reference evidence="4" key="1">
    <citation type="submission" date="2017-04" db="EMBL/GenBank/DDBJ databases">
        <authorList>
            <person name="Varghese N."/>
            <person name="Submissions S."/>
        </authorList>
    </citation>
    <scope>NUCLEOTIDE SEQUENCE [LARGE SCALE GENOMIC DNA]</scope>
    <source>
        <strain evidence="4">DSM 21500</strain>
    </source>
</reference>
<dbReference type="RefSeq" id="WP_084099330.1">
    <property type="nucleotide sequence ID" value="NZ_FWXK01000006.1"/>
</dbReference>
<dbReference type="OrthoDB" id="9776294at2"/>
<name>A0A1W1ZA50_9LACT</name>
<dbReference type="Proteomes" id="UP000243884">
    <property type="component" value="Unassembled WGS sequence"/>
</dbReference>
<evidence type="ECO:0000313" key="4">
    <source>
        <dbReference type="Proteomes" id="UP000243884"/>
    </source>
</evidence>
<dbReference type="Pfam" id="PF02080">
    <property type="entry name" value="TrkA_C"/>
    <property type="match status" value="1"/>
</dbReference>
<dbReference type="EMBL" id="FWXK01000006">
    <property type="protein sequence ID" value="SMC44838.1"/>
    <property type="molecule type" value="Genomic_DNA"/>
</dbReference>
<dbReference type="InterPro" id="IPR006037">
    <property type="entry name" value="RCK_C"/>
</dbReference>
<dbReference type="InterPro" id="IPR050721">
    <property type="entry name" value="Trk_Ktr_HKT_K-transport"/>
</dbReference>
<dbReference type="InterPro" id="IPR003148">
    <property type="entry name" value="RCK_N"/>
</dbReference>
<dbReference type="STRING" id="371602.SAMN04487984_1211"/>
<dbReference type="PROSITE" id="PS51201">
    <property type="entry name" value="RCK_N"/>
    <property type="match status" value="1"/>
</dbReference>
<dbReference type="PANTHER" id="PTHR43833">
    <property type="entry name" value="POTASSIUM CHANNEL PROTEIN 2-RELATED-RELATED"/>
    <property type="match status" value="1"/>
</dbReference>
<dbReference type="InterPro" id="IPR036721">
    <property type="entry name" value="RCK_C_sf"/>
</dbReference>
<evidence type="ECO:0000259" key="2">
    <source>
        <dbReference type="PROSITE" id="PS51202"/>
    </source>
</evidence>
<dbReference type="InterPro" id="IPR036291">
    <property type="entry name" value="NAD(P)-bd_dom_sf"/>
</dbReference>
<sequence>MKQFVVIGCGRFGAACATELTREGYDVLLIDNNEETVDDMSKVVTHAIYIDHLSESNLKSAGVGNFDTAIIAIASNFEAAVLSTAVCKKLGVNQVIVKAKDQLHAEILTKIGADRTIIPESESAIRLAKKLTNDNIFDYMDFSVDYAIAEIKPLQKWVNKRLDDLDLRQNHDLNVIAIKSNTYSHINPDPNYIIQPEDYMLVIGPKNHIEKIQA</sequence>
<dbReference type="GO" id="GO:0008324">
    <property type="term" value="F:monoatomic cation transmembrane transporter activity"/>
    <property type="evidence" value="ECO:0007669"/>
    <property type="project" value="InterPro"/>
</dbReference>
<feature type="domain" description="RCK N-terminal" evidence="1">
    <location>
        <begin position="1"/>
        <end position="118"/>
    </location>
</feature>
<organism evidence="3 4">
    <name type="scientific">Aerococcus suis</name>
    <dbReference type="NCBI Taxonomy" id="371602"/>
    <lineage>
        <taxon>Bacteria</taxon>
        <taxon>Bacillati</taxon>
        <taxon>Bacillota</taxon>
        <taxon>Bacilli</taxon>
        <taxon>Lactobacillales</taxon>
        <taxon>Aerococcaceae</taxon>
        <taxon>Aerococcus</taxon>
    </lineage>
</organism>
<dbReference type="PROSITE" id="PS51202">
    <property type="entry name" value="RCK_C"/>
    <property type="match status" value="1"/>
</dbReference>
<feature type="domain" description="RCK C-terminal" evidence="2">
    <location>
        <begin position="134"/>
        <end position="214"/>
    </location>
</feature>
<protein>
    <submittedName>
        <fullName evidence="3">Trk system potassium uptake protein TrkA</fullName>
    </submittedName>
</protein>
<dbReference type="Gene3D" id="3.30.70.1450">
    <property type="entry name" value="Regulator of K+ conductance, C-terminal domain"/>
    <property type="match status" value="1"/>
</dbReference>
<dbReference type="AlphaFoldDB" id="A0A1W1ZA50"/>
<dbReference type="PANTHER" id="PTHR43833:SF7">
    <property type="entry name" value="KTR SYSTEM POTASSIUM UPTAKE PROTEIN C"/>
    <property type="match status" value="1"/>
</dbReference>
<gene>
    <name evidence="3" type="ORF">SAMN04487984_1211</name>
</gene>
<proteinExistence type="predicted"/>